<comment type="similarity">
    <text evidence="6">Belongs to the truncated hemoglobin family. Group II subfamily.</text>
</comment>
<evidence type="ECO:0000256" key="2">
    <source>
        <dbReference type="ARBA" id="ARBA00022448"/>
    </source>
</evidence>
<dbReference type="InterPro" id="IPR009050">
    <property type="entry name" value="Globin-like_sf"/>
</dbReference>
<dbReference type="Gene3D" id="1.10.490.10">
    <property type="entry name" value="Globins"/>
    <property type="match status" value="1"/>
</dbReference>
<dbReference type="InterPro" id="IPR044203">
    <property type="entry name" value="GlbO/GLB3-like"/>
</dbReference>
<comment type="cofactor">
    <cofactor evidence="1">
        <name>heme</name>
        <dbReference type="ChEBI" id="CHEBI:30413"/>
    </cofactor>
</comment>
<dbReference type="GO" id="GO:0020037">
    <property type="term" value="F:heme binding"/>
    <property type="evidence" value="ECO:0007669"/>
    <property type="project" value="InterPro"/>
</dbReference>
<dbReference type="AlphaFoldDB" id="A0A7M2WWW8"/>
<dbReference type="EMBL" id="CP063458">
    <property type="protein sequence ID" value="QOV90028.1"/>
    <property type="molecule type" value="Genomic_DNA"/>
</dbReference>
<evidence type="ECO:0000256" key="6">
    <source>
        <dbReference type="ARBA" id="ARBA00034496"/>
    </source>
</evidence>
<keyword evidence="2" id="KW-0813">Transport</keyword>
<dbReference type="SUPFAM" id="SSF46458">
    <property type="entry name" value="Globin-like"/>
    <property type="match status" value="1"/>
</dbReference>
<dbReference type="RefSeq" id="WP_206293097.1">
    <property type="nucleotide sequence ID" value="NZ_CP063458.1"/>
</dbReference>
<proteinExistence type="inferred from homology"/>
<dbReference type="PROSITE" id="PS01213">
    <property type="entry name" value="GLOBIN_FAM_2"/>
    <property type="match status" value="1"/>
</dbReference>
<keyword evidence="8" id="KW-1185">Reference proteome</keyword>
<dbReference type="InterPro" id="IPR001486">
    <property type="entry name" value="Hemoglobin_trunc"/>
</dbReference>
<gene>
    <name evidence="7" type="ORF">IPV69_01245</name>
</gene>
<organism evidence="7 8">
    <name type="scientific">Humisphaera borealis</name>
    <dbReference type="NCBI Taxonomy" id="2807512"/>
    <lineage>
        <taxon>Bacteria</taxon>
        <taxon>Pseudomonadati</taxon>
        <taxon>Planctomycetota</taxon>
        <taxon>Phycisphaerae</taxon>
        <taxon>Tepidisphaerales</taxon>
        <taxon>Tepidisphaeraceae</taxon>
        <taxon>Humisphaera</taxon>
    </lineage>
</organism>
<evidence type="ECO:0000256" key="1">
    <source>
        <dbReference type="ARBA" id="ARBA00001971"/>
    </source>
</evidence>
<accession>A0A7M2WWW8</accession>
<keyword evidence="5" id="KW-0408">Iron</keyword>
<evidence type="ECO:0000256" key="4">
    <source>
        <dbReference type="ARBA" id="ARBA00022723"/>
    </source>
</evidence>
<evidence type="ECO:0000313" key="7">
    <source>
        <dbReference type="EMBL" id="QOV90028.1"/>
    </source>
</evidence>
<dbReference type="GO" id="GO:0019825">
    <property type="term" value="F:oxygen binding"/>
    <property type="evidence" value="ECO:0007669"/>
    <property type="project" value="InterPro"/>
</dbReference>
<dbReference type="GO" id="GO:0005344">
    <property type="term" value="F:oxygen carrier activity"/>
    <property type="evidence" value="ECO:0007669"/>
    <property type="project" value="InterPro"/>
</dbReference>
<dbReference type="PANTHER" id="PTHR47366">
    <property type="entry name" value="TWO-ON-TWO HEMOGLOBIN-3"/>
    <property type="match status" value="1"/>
</dbReference>
<dbReference type="Proteomes" id="UP000593765">
    <property type="component" value="Chromosome"/>
</dbReference>
<evidence type="ECO:0000313" key="8">
    <source>
        <dbReference type="Proteomes" id="UP000593765"/>
    </source>
</evidence>
<dbReference type="Pfam" id="PF01152">
    <property type="entry name" value="Bac_globin"/>
    <property type="match status" value="1"/>
</dbReference>
<reference evidence="7 8" key="1">
    <citation type="submission" date="2020-10" db="EMBL/GenBank/DDBJ databases">
        <title>Wide distribution of Phycisphaera-like planctomycetes from WD2101 soil group in peatlands and genome analysis of the first cultivated representative.</title>
        <authorList>
            <person name="Dedysh S.N."/>
            <person name="Beletsky A.V."/>
            <person name="Ivanova A."/>
            <person name="Kulichevskaya I.S."/>
            <person name="Suzina N.E."/>
            <person name="Philippov D.A."/>
            <person name="Rakitin A.L."/>
            <person name="Mardanov A.V."/>
            <person name="Ravin N.V."/>
        </authorList>
    </citation>
    <scope>NUCLEOTIDE SEQUENCE [LARGE SCALE GENOMIC DNA]</scope>
    <source>
        <strain evidence="7 8">M1803</strain>
    </source>
</reference>
<protein>
    <submittedName>
        <fullName evidence="7">Globin</fullName>
    </submittedName>
</protein>
<dbReference type="InterPro" id="IPR012292">
    <property type="entry name" value="Globin/Proto"/>
</dbReference>
<keyword evidence="3" id="KW-0349">Heme</keyword>
<dbReference type="PANTHER" id="PTHR47366:SF1">
    <property type="entry name" value="TWO-ON-TWO HEMOGLOBIN-3"/>
    <property type="match status" value="1"/>
</dbReference>
<dbReference type="KEGG" id="hbs:IPV69_01245"/>
<dbReference type="InterPro" id="IPR019795">
    <property type="entry name" value="Globin_bac-like_CS"/>
</dbReference>
<evidence type="ECO:0000256" key="5">
    <source>
        <dbReference type="ARBA" id="ARBA00023004"/>
    </source>
</evidence>
<keyword evidence="4" id="KW-0479">Metal-binding</keyword>
<sequence>MNLLPDHEIYKSIGGEGLARLVAAFYRQIPSDPILGPMYPPDDLPGAESRLRDFLAFRFGGPATYIEQRGHPRLRMRHAPFAIDQAARDRWMLLMDQAMEEAAIPEAPKAILRQFFAATATFMINQPG</sequence>
<name>A0A7M2WWW8_9BACT</name>
<evidence type="ECO:0000256" key="3">
    <source>
        <dbReference type="ARBA" id="ARBA00022617"/>
    </source>
</evidence>
<dbReference type="GO" id="GO:0046872">
    <property type="term" value="F:metal ion binding"/>
    <property type="evidence" value="ECO:0007669"/>
    <property type="project" value="UniProtKB-KW"/>
</dbReference>